<dbReference type="Pfam" id="PF07730">
    <property type="entry name" value="HisKA_3"/>
    <property type="match status" value="1"/>
</dbReference>
<evidence type="ECO:0000313" key="13">
    <source>
        <dbReference type="EMBL" id="TDQ28735.1"/>
    </source>
</evidence>
<accession>A0A4R6TEL8</accession>
<dbReference type="EC" id="2.7.13.3" evidence="2"/>
<sequence length="640" mass="74681">MRLLFLTFFLIFTTIFSQEKDSTIIVFKKELIENGRQAFFNKKLPLLKKITLQVDSLYKETKDSILLAKYFHFKALENKLTYTNDSAFYYYHFSKDISKQLNDSLAVGRRLLSLANLQRETKDYLGGEISAIEALNYLEPIKSLTYLERVYNNLGLTSEALNQKKDALKYYRKALEINKVNKNDTGFLFIVNNIGILYQRRNQHKRAIEYFKRGLAFDRIQERYPVNYALLLENVAASNFLLEKRENVLAQYNEVLGIWEKLKNYYALSTTHINLADYHKDHNQIKKAIFHSKEALKYAKHTHNNKKWLEALQNLSDLTTGKQSKQYLQEYITLNDSLFQNERQLKNQFAKIRYETDIKEKENTLLKSENKRTKEEITRQKQQKLIGWLLAIISLLGLAIGSLFFALRKKQLLYQTQLQKTKAKYLERDRIAQELHDGVLSKLFGTRLSLGFLNLKGDCEELNKHQHLLNELQNIEKEIRLVSHKLSYNINESDNFKLVLIELFEEKSKIGSFEYNIDIAKTIILTDINEKIKHNIYRILQEILQNCIKHAKATNVELSIYKESTNLVIDVKDNGIGFDSTKENNGIGLKNIHSRAKKLNSKIEITTKLGEGTCIKISIPINFNTQLTDYSSLGFVHNHV</sequence>
<evidence type="ECO:0000256" key="9">
    <source>
        <dbReference type="PROSITE-ProRule" id="PRU00339"/>
    </source>
</evidence>
<evidence type="ECO:0000256" key="3">
    <source>
        <dbReference type="ARBA" id="ARBA00022553"/>
    </source>
</evidence>
<evidence type="ECO:0000256" key="6">
    <source>
        <dbReference type="ARBA" id="ARBA00022777"/>
    </source>
</evidence>
<dbReference type="Gene3D" id="3.30.565.10">
    <property type="entry name" value="Histidine kinase-like ATPase, C-terminal domain"/>
    <property type="match status" value="1"/>
</dbReference>
<dbReference type="InterPro" id="IPR005467">
    <property type="entry name" value="His_kinase_dom"/>
</dbReference>
<keyword evidence="11" id="KW-0812">Transmembrane</keyword>
<evidence type="ECO:0000256" key="7">
    <source>
        <dbReference type="ARBA" id="ARBA00022840"/>
    </source>
</evidence>
<evidence type="ECO:0000259" key="12">
    <source>
        <dbReference type="PROSITE" id="PS50109"/>
    </source>
</evidence>
<feature type="coiled-coil region" evidence="10">
    <location>
        <begin position="351"/>
        <end position="383"/>
    </location>
</feature>
<comment type="caution">
    <text evidence="13">The sequence shown here is derived from an EMBL/GenBank/DDBJ whole genome shotgun (WGS) entry which is preliminary data.</text>
</comment>
<dbReference type="Proteomes" id="UP000295390">
    <property type="component" value="Unassembled WGS sequence"/>
</dbReference>
<protein>
    <recommendedName>
        <fullName evidence="2">histidine kinase</fullName>
        <ecNumber evidence="2">2.7.13.3</ecNumber>
    </recommendedName>
</protein>
<dbReference type="EMBL" id="SNYH01000002">
    <property type="protein sequence ID" value="TDQ28735.1"/>
    <property type="molecule type" value="Genomic_DNA"/>
</dbReference>
<dbReference type="SMART" id="SM00387">
    <property type="entry name" value="HATPase_c"/>
    <property type="match status" value="1"/>
</dbReference>
<dbReference type="InterPro" id="IPR019734">
    <property type="entry name" value="TPR_rpt"/>
</dbReference>
<evidence type="ECO:0000256" key="2">
    <source>
        <dbReference type="ARBA" id="ARBA00012438"/>
    </source>
</evidence>
<dbReference type="OrthoDB" id="977000at2"/>
<comment type="catalytic activity">
    <reaction evidence="1">
        <text>ATP + protein L-histidine = ADP + protein N-phospho-L-histidine.</text>
        <dbReference type="EC" id="2.7.13.3"/>
    </reaction>
</comment>
<dbReference type="Pfam" id="PF02518">
    <property type="entry name" value="HATPase_c"/>
    <property type="match status" value="1"/>
</dbReference>
<keyword evidence="11" id="KW-1133">Transmembrane helix</keyword>
<evidence type="ECO:0000256" key="10">
    <source>
        <dbReference type="SAM" id="Coils"/>
    </source>
</evidence>
<feature type="domain" description="Histidine kinase" evidence="12">
    <location>
        <begin position="536"/>
        <end position="623"/>
    </location>
</feature>
<feature type="repeat" description="TPR" evidence="9">
    <location>
        <begin position="148"/>
        <end position="181"/>
    </location>
</feature>
<dbReference type="Pfam" id="PF13424">
    <property type="entry name" value="TPR_12"/>
    <property type="match status" value="1"/>
</dbReference>
<dbReference type="PANTHER" id="PTHR24421:SF10">
    <property type="entry name" value="NITRATE_NITRITE SENSOR PROTEIN NARQ"/>
    <property type="match status" value="1"/>
</dbReference>
<reference evidence="13 14" key="1">
    <citation type="submission" date="2019-03" db="EMBL/GenBank/DDBJ databases">
        <title>Genomic Encyclopedia of Type Strains, Phase III (KMG-III): the genomes of soil and plant-associated and newly described type strains.</title>
        <authorList>
            <person name="Whitman W."/>
        </authorList>
    </citation>
    <scope>NUCLEOTIDE SEQUENCE [LARGE SCALE GENOMIC DNA]</scope>
    <source>
        <strain evidence="13 14">CECT 8283</strain>
    </source>
</reference>
<dbReference type="Gene3D" id="1.25.40.10">
    <property type="entry name" value="Tetratricopeptide repeat domain"/>
    <property type="match status" value="2"/>
</dbReference>
<dbReference type="SUPFAM" id="SSF48452">
    <property type="entry name" value="TPR-like"/>
    <property type="match status" value="2"/>
</dbReference>
<evidence type="ECO:0000256" key="8">
    <source>
        <dbReference type="ARBA" id="ARBA00023012"/>
    </source>
</evidence>
<evidence type="ECO:0000256" key="11">
    <source>
        <dbReference type="SAM" id="Phobius"/>
    </source>
</evidence>
<dbReference type="RefSeq" id="WP_133535254.1">
    <property type="nucleotide sequence ID" value="NZ_SNYH01000002.1"/>
</dbReference>
<dbReference type="InterPro" id="IPR050482">
    <property type="entry name" value="Sensor_HK_TwoCompSys"/>
</dbReference>
<keyword evidence="4" id="KW-0808">Transferase</keyword>
<dbReference type="InterPro" id="IPR011990">
    <property type="entry name" value="TPR-like_helical_dom_sf"/>
</dbReference>
<keyword evidence="7" id="KW-0067">ATP-binding</keyword>
<name>A0A4R6TEL8_9FLAO</name>
<keyword evidence="11" id="KW-0472">Membrane</keyword>
<keyword evidence="8" id="KW-0902">Two-component regulatory system</keyword>
<dbReference type="InterPro" id="IPR003594">
    <property type="entry name" value="HATPase_dom"/>
</dbReference>
<keyword evidence="10" id="KW-0175">Coiled coil</keyword>
<dbReference type="GO" id="GO:0046983">
    <property type="term" value="F:protein dimerization activity"/>
    <property type="evidence" value="ECO:0007669"/>
    <property type="project" value="InterPro"/>
</dbReference>
<dbReference type="SUPFAM" id="SSF55874">
    <property type="entry name" value="ATPase domain of HSP90 chaperone/DNA topoisomerase II/histidine kinase"/>
    <property type="match status" value="1"/>
</dbReference>
<keyword evidence="6 13" id="KW-0418">Kinase</keyword>
<dbReference type="Gene3D" id="1.20.5.1930">
    <property type="match status" value="1"/>
</dbReference>
<evidence type="ECO:0000256" key="4">
    <source>
        <dbReference type="ARBA" id="ARBA00022679"/>
    </source>
</evidence>
<feature type="transmembrane region" description="Helical" evidence="11">
    <location>
        <begin position="385"/>
        <end position="407"/>
    </location>
</feature>
<feature type="repeat" description="TPR" evidence="9">
    <location>
        <begin position="188"/>
        <end position="221"/>
    </location>
</feature>
<keyword evidence="3" id="KW-0597">Phosphoprotein</keyword>
<dbReference type="CDD" id="cd16917">
    <property type="entry name" value="HATPase_UhpB-NarQ-NarX-like"/>
    <property type="match status" value="1"/>
</dbReference>
<dbReference type="PROSITE" id="PS50005">
    <property type="entry name" value="TPR"/>
    <property type="match status" value="2"/>
</dbReference>
<dbReference type="PANTHER" id="PTHR24421">
    <property type="entry name" value="NITRATE/NITRITE SENSOR PROTEIN NARX-RELATED"/>
    <property type="match status" value="1"/>
</dbReference>
<proteinExistence type="predicted"/>
<dbReference type="GO" id="GO:0005524">
    <property type="term" value="F:ATP binding"/>
    <property type="evidence" value="ECO:0007669"/>
    <property type="project" value="UniProtKB-KW"/>
</dbReference>
<keyword evidence="14" id="KW-1185">Reference proteome</keyword>
<dbReference type="InterPro" id="IPR036890">
    <property type="entry name" value="HATPase_C_sf"/>
</dbReference>
<gene>
    <name evidence="13" type="ORF">DFQ07_1113</name>
</gene>
<dbReference type="PROSITE" id="PS50109">
    <property type="entry name" value="HIS_KIN"/>
    <property type="match status" value="1"/>
</dbReference>
<dbReference type="InterPro" id="IPR011712">
    <property type="entry name" value="Sig_transdc_His_kin_sub3_dim/P"/>
</dbReference>
<dbReference type="GO" id="GO:0016020">
    <property type="term" value="C:membrane"/>
    <property type="evidence" value="ECO:0007669"/>
    <property type="project" value="InterPro"/>
</dbReference>
<dbReference type="GO" id="GO:0000155">
    <property type="term" value="F:phosphorelay sensor kinase activity"/>
    <property type="evidence" value="ECO:0007669"/>
    <property type="project" value="InterPro"/>
</dbReference>
<evidence type="ECO:0000313" key="14">
    <source>
        <dbReference type="Proteomes" id="UP000295390"/>
    </source>
</evidence>
<dbReference type="SMART" id="SM00028">
    <property type="entry name" value="TPR"/>
    <property type="match status" value="4"/>
</dbReference>
<dbReference type="AlphaFoldDB" id="A0A4R6TEL8"/>
<keyword evidence="5" id="KW-0547">Nucleotide-binding</keyword>
<evidence type="ECO:0000256" key="1">
    <source>
        <dbReference type="ARBA" id="ARBA00000085"/>
    </source>
</evidence>
<evidence type="ECO:0000256" key="5">
    <source>
        <dbReference type="ARBA" id="ARBA00022741"/>
    </source>
</evidence>
<organism evidence="13 14">
    <name type="scientific">Tenacibaculum caenipelagi</name>
    <dbReference type="NCBI Taxonomy" id="1325435"/>
    <lineage>
        <taxon>Bacteria</taxon>
        <taxon>Pseudomonadati</taxon>
        <taxon>Bacteroidota</taxon>
        <taxon>Flavobacteriia</taxon>
        <taxon>Flavobacteriales</taxon>
        <taxon>Flavobacteriaceae</taxon>
        <taxon>Tenacibaculum</taxon>
    </lineage>
</organism>
<keyword evidence="9" id="KW-0802">TPR repeat</keyword>